<feature type="non-terminal residue" evidence="2">
    <location>
        <position position="322"/>
    </location>
</feature>
<protein>
    <submittedName>
        <fullName evidence="2">THEGL protein</fullName>
    </submittedName>
</protein>
<evidence type="ECO:0000256" key="1">
    <source>
        <dbReference type="ARBA" id="ARBA00022737"/>
    </source>
</evidence>
<evidence type="ECO:0000313" key="3">
    <source>
        <dbReference type="Proteomes" id="UP001166052"/>
    </source>
</evidence>
<dbReference type="Proteomes" id="UP001166052">
    <property type="component" value="Unassembled WGS sequence"/>
</dbReference>
<dbReference type="Pfam" id="PF14912">
    <property type="entry name" value="THEG"/>
    <property type="match status" value="5"/>
</dbReference>
<dbReference type="InterPro" id="IPR042401">
    <property type="entry name" value="SPMAP2-like"/>
</dbReference>
<dbReference type="EMBL" id="JAAWVN010025337">
    <property type="protein sequence ID" value="MBN3294183.1"/>
    <property type="molecule type" value="Genomic_DNA"/>
</dbReference>
<dbReference type="PANTHER" id="PTHR15901:SF15">
    <property type="entry name" value="TESTICULAR HAPLOID EXPRESSED GENE PROTEIN-LIKE"/>
    <property type="match status" value="1"/>
</dbReference>
<dbReference type="SMART" id="SM00705">
    <property type="entry name" value="THEG"/>
    <property type="match status" value="7"/>
</dbReference>
<evidence type="ECO:0000313" key="2">
    <source>
        <dbReference type="EMBL" id="MBN3294183.1"/>
    </source>
</evidence>
<sequence length="322" mass="36083">MVAPALDTGVCDSSAFYSSASPTARFMELSKHRSCGMAWISGPCKRLEWGNQEPIWTLSQYALRARPSKRIEILARPKPNHLMESLQPRESFIFSCGRESSIGRIQLAALHGSPSERLEQLARPKRLSMEFEEARPSYVHGCGCSTPINQVNRETLTCHPSARVQSLAYPKKIHPDYRIDREVETYVTPAAIRARGSPRLEQLACPRTRDNLLFFSLGRPEEVIRPVSSAACNSTANPRTQELAKHKIVSKRYLPARDSAWPVSPGARSAAASPRTQELCKPISRQPMDLLQYNPDVFLVKEAAKRAKCSPRIQELSQPVQH</sequence>
<reference evidence="2" key="1">
    <citation type="journal article" date="2021" name="Cell">
        <title>Tracing the genetic footprints of vertebrate landing in non-teleost ray-finned fishes.</title>
        <authorList>
            <person name="Bi X."/>
            <person name="Wang K."/>
            <person name="Yang L."/>
            <person name="Pan H."/>
            <person name="Jiang H."/>
            <person name="Wei Q."/>
            <person name="Fang M."/>
            <person name="Yu H."/>
            <person name="Zhu C."/>
            <person name="Cai Y."/>
            <person name="He Y."/>
            <person name="Gan X."/>
            <person name="Zeng H."/>
            <person name="Yu D."/>
            <person name="Zhu Y."/>
            <person name="Jiang H."/>
            <person name="Qiu Q."/>
            <person name="Yang H."/>
            <person name="Zhang Y.E."/>
            <person name="Wang W."/>
            <person name="Zhu M."/>
            <person name="He S."/>
            <person name="Zhang G."/>
        </authorList>
    </citation>
    <scope>NUCLEOTIDE SEQUENCE</scope>
    <source>
        <strain evidence="2">Bchr_001</strain>
    </source>
</reference>
<dbReference type="PANTHER" id="PTHR15901">
    <property type="entry name" value="TESTICULAR HAPLOID EXPRESSED GENE PROTEIN"/>
    <property type="match status" value="1"/>
</dbReference>
<feature type="non-terminal residue" evidence="2">
    <location>
        <position position="1"/>
    </location>
</feature>
<comment type="caution">
    <text evidence="2">The sequence shown here is derived from an EMBL/GenBank/DDBJ whole genome shotgun (WGS) entry which is preliminary data.</text>
</comment>
<gene>
    <name evidence="2" type="primary">Thegl</name>
    <name evidence="2" type="ORF">GTO92_0008225</name>
</gene>
<accession>A0ABS2Z613</accession>
<keyword evidence="1" id="KW-0677">Repeat</keyword>
<dbReference type="InterPro" id="IPR006623">
    <property type="entry name" value="THEG"/>
</dbReference>
<name>A0ABS2Z613_POLSE</name>
<proteinExistence type="predicted"/>
<organism evidence="2 3">
    <name type="scientific">Polypterus senegalus</name>
    <name type="common">Senegal bichir</name>
    <dbReference type="NCBI Taxonomy" id="55291"/>
    <lineage>
        <taxon>Eukaryota</taxon>
        <taxon>Metazoa</taxon>
        <taxon>Chordata</taxon>
        <taxon>Craniata</taxon>
        <taxon>Vertebrata</taxon>
        <taxon>Euteleostomi</taxon>
        <taxon>Actinopterygii</taxon>
        <taxon>Polypteriformes</taxon>
        <taxon>Polypteridae</taxon>
        <taxon>Polypterus</taxon>
    </lineage>
</organism>
<keyword evidence="3" id="KW-1185">Reference proteome</keyword>